<dbReference type="InterPro" id="IPR012341">
    <property type="entry name" value="6hp_glycosidase-like_sf"/>
</dbReference>
<protein>
    <submittedName>
        <fullName evidence="5">Glycoside hydrolase N-terminal domain-containing protein</fullName>
    </submittedName>
</protein>
<dbReference type="Pfam" id="PF14498">
    <property type="entry name" value="Glyco_hyd_65N_2"/>
    <property type="match status" value="1"/>
</dbReference>
<comment type="caution">
    <text evidence="5">The sequence shown here is derived from an EMBL/GenBank/DDBJ whole genome shotgun (WGS) entry which is preliminary data.</text>
</comment>
<keyword evidence="6" id="KW-1185">Reference proteome</keyword>
<accession>A0ABV7ZAT4</accession>
<evidence type="ECO:0000256" key="1">
    <source>
        <dbReference type="SAM" id="MobiDB-lite"/>
    </source>
</evidence>
<dbReference type="GO" id="GO:0016787">
    <property type="term" value="F:hydrolase activity"/>
    <property type="evidence" value="ECO:0007669"/>
    <property type="project" value="UniProtKB-KW"/>
</dbReference>
<evidence type="ECO:0000259" key="4">
    <source>
        <dbReference type="Pfam" id="PF22124"/>
    </source>
</evidence>
<dbReference type="PIRSF" id="PIRSF007663">
    <property type="entry name" value="UCP007663"/>
    <property type="match status" value="1"/>
</dbReference>
<proteinExistence type="predicted"/>
<evidence type="ECO:0000259" key="2">
    <source>
        <dbReference type="Pfam" id="PF14498"/>
    </source>
</evidence>
<feature type="region of interest" description="Disordered" evidence="1">
    <location>
        <begin position="538"/>
        <end position="568"/>
    </location>
</feature>
<feature type="domain" description="Glycosyl hydrolase family 95 catalytic" evidence="4">
    <location>
        <begin position="263"/>
        <end position="666"/>
    </location>
</feature>
<feature type="domain" description="Alpha fucosidase A-like C-terminal" evidence="3">
    <location>
        <begin position="679"/>
        <end position="726"/>
    </location>
</feature>
<dbReference type="InterPro" id="IPR027414">
    <property type="entry name" value="GH95_N_dom"/>
</dbReference>
<keyword evidence="5" id="KW-0378">Hydrolase</keyword>
<dbReference type="InterPro" id="IPR049053">
    <property type="entry name" value="AFCA-like_C"/>
</dbReference>
<dbReference type="PANTHER" id="PTHR31084:SF0">
    <property type="entry name" value="ALPHA-L-FUCOSIDASE 2"/>
    <property type="match status" value="1"/>
</dbReference>
<dbReference type="InterPro" id="IPR016518">
    <property type="entry name" value="Alpha-L-fucosidase"/>
</dbReference>
<dbReference type="SUPFAM" id="SSF48208">
    <property type="entry name" value="Six-hairpin glycosidases"/>
    <property type="match status" value="1"/>
</dbReference>
<evidence type="ECO:0000313" key="5">
    <source>
        <dbReference type="EMBL" id="MFC3834149.1"/>
    </source>
</evidence>
<reference evidence="6" key="1">
    <citation type="journal article" date="2019" name="Int. J. Syst. Evol. Microbiol.">
        <title>The Global Catalogue of Microorganisms (GCM) 10K type strain sequencing project: providing services to taxonomists for standard genome sequencing and annotation.</title>
        <authorList>
            <consortium name="The Broad Institute Genomics Platform"/>
            <consortium name="The Broad Institute Genome Sequencing Center for Infectious Disease"/>
            <person name="Wu L."/>
            <person name="Ma J."/>
        </authorList>
    </citation>
    <scope>NUCLEOTIDE SEQUENCE [LARGE SCALE GENOMIC DNA]</scope>
    <source>
        <strain evidence="6">CCTCC AB 2017081</strain>
    </source>
</reference>
<dbReference type="Pfam" id="PF22124">
    <property type="entry name" value="Glyco_hydro_95_cat"/>
    <property type="match status" value="1"/>
</dbReference>
<dbReference type="Pfam" id="PF21307">
    <property type="entry name" value="Glyco_hydro_95_C"/>
    <property type="match status" value="1"/>
</dbReference>
<sequence length="768" mass="83015">MILHYRHPADDWNRALPLGNGHLGAMVWGGARTERLDLNEGTLWSGDGPLHVDAPPPGALDRARELLRLGRWHDAQALMETHFTGRSPEAYQPLGTLTVERPNRPSGAGDGYRRALNLTSGVHTVTQPGERREVFVSHPDRVLVLRWEADEDTVWRVALTSPHADLSRVWDAGRGEVTLEGRGPLTVHPQPTYAPGRGVAFHAALRVTGDRITSGQEGLCVHGRTLTVYVAASTSFRAWNLPPDDSGAADRCAAWLDRAQALGYDSLRAQHVADMTARMARVHLDLGPDDRVDTPTDERLRAVRAGASDPGLHALHVQYGRYLLLGSSRPGGQPANLQGLWNPHVQPPWCSDYTLNINTPMNYWPAEVAALPECALPLHALTADLSVAGQDVAREWYGAGGWVAHHNTDLWRMATPTDGSASWACWPLGGAWLALHGWEAYLFRPERAVLERIWPALSGAARFALDWLVTQPDGTLGTAPSTSPENTFLDGQGRGCAVGVSSSLDLDLIREVCGAARQALDVLGVADEGVQLQLDDALSHLPRPAPGRSGSRREWAHDPPPAEPGHRHLSHLYALFPGALVPENDHVTREACRVALEDRLSHGSGHTGWSAAWIAALHARLGDGASLHTALTRVLSQSTHDNLLGDHPPFQIDANFGAAAALLEGLLHSHLGGPGRAWLRLLPALPPAWSDGAVRGLRARGGLKVDLAWRGGQLAQVTLRRSSGDPAQPTDLHYRDQHTRILVPSGQSLTLGPALTPLPSDPLPLETA</sequence>
<feature type="domain" description="Glycosyl hydrolase family 95 N-terminal" evidence="2">
    <location>
        <begin position="3"/>
        <end position="238"/>
    </location>
</feature>
<gene>
    <name evidence="5" type="ORF">ACFOSB_14940</name>
</gene>
<dbReference type="Gene3D" id="1.50.10.10">
    <property type="match status" value="1"/>
</dbReference>
<dbReference type="InterPro" id="IPR008928">
    <property type="entry name" value="6-hairpin_glycosidase_sf"/>
</dbReference>
<organism evidence="5 6">
    <name type="scientific">Deinococcus rufus</name>
    <dbReference type="NCBI Taxonomy" id="2136097"/>
    <lineage>
        <taxon>Bacteria</taxon>
        <taxon>Thermotogati</taxon>
        <taxon>Deinococcota</taxon>
        <taxon>Deinococci</taxon>
        <taxon>Deinococcales</taxon>
        <taxon>Deinococcaceae</taxon>
        <taxon>Deinococcus</taxon>
    </lineage>
</organism>
<name>A0ABV7ZAT4_9DEIO</name>
<dbReference type="InterPro" id="IPR054363">
    <property type="entry name" value="GH95_cat"/>
</dbReference>
<dbReference type="Proteomes" id="UP001595803">
    <property type="component" value="Unassembled WGS sequence"/>
</dbReference>
<evidence type="ECO:0000313" key="6">
    <source>
        <dbReference type="Proteomes" id="UP001595803"/>
    </source>
</evidence>
<dbReference type="RefSeq" id="WP_380102547.1">
    <property type="nucleotide sequence ID" value="NZ_JBHRZG010000022.1"/>
</dbReference>
<dbReference type="EMBL" id="JBHRZG010000022">
    <property type="protein sequence ID" value="MFC3834149.1"/>
    <property type="molecule type" value="Genomic_DNA"/>
</dbReference>
<evidence type="ECO:0000259" key="3">
    <source>
        <dbReference type="Pfam" id="PF21307"/>
    </source>
</evidence>
<dbReference type="PANTHER" id="PTHR31084">
    <property type="entry name" value="ALPHA-L-FUCOSIDASE 2"/>
    <property type="match status" value="1"/>
</dbReference>
<feature type="region of interest" description="Disordered" evidence="1">
    <location>
        <begin position="746"/>
        <end position="768"/>
    </location>
</feature>